<sequence length="116" mass="13399">MEWLHWLDIDRERNASKMRDMFLYGKRGALQSVLIRLTNSFGLETEDGILIDTQLTNQELAGLCGTSREVVNRMLSDLKKQEVIKVECKYITVVNIEALRSNINCDRCTIDVCQIF</sequence>
<proteinExistence type="predicted"/>
<dbReference type="EMBL" id="FNFY01000001">
    <property type="protein sequence ID" value="SDK27545.1"/>
    <property type="molecule type" value="Genomic_DNA"/>
</dbReference>
<name>A0A1G9ALZ1_9BACL</name>
<protein>
    <submittedName>
        <fullName evidence="2">CRP/FNR family transcriptional regulator, anaerobic regulatory protein</fullName>
    </submittedName>
</protein>
<organism evidence="2 3">
    <name type="scientific">Lacicoccus qingdaonensis</name>
    <dbReference type="NCBI Taxonomy" id="576118"/>
    <lineage>
        <taxon>Bacteria</taxon>
        <taxon>Bacillati</taxon>
        <taxon>Bacillota</taxon>
        <taxon>Bacilli</taxon>
        <taxon>Bacillales</taxon>
        <taxon>Salinicoccaceae</taxon>
        <taxon>Lacicoccus</taxon>
    </lineage>
</organism>
<evidence type="ECO:0000313" key="3">
    <source>
        <dbReference type="Proteomes" id="UP000199008"/>
    </source>
</evidence>
<dbReference type="InterPro" id="IPR036388">
    <property type="entry name" value="WH-like_DNA-bd_sf"/>
</dbReference>
<evidence type="ECO:0000259" key="1">
    <source>
        <dbReference type="PROSITE" id="PS51063"/>
    </source>
</evidence>
<dbReference type="AlphaFoldDB" id="A0A1G9ALZ1"/>
<gene>
    <name evidence="2" type="ORF">SAMN05216216_101297</name>
</gene>
<dbReference type="Gene3D" id="1.10.10.10">
    <property type="entry name" value="Winged helix-like DNA-binding domain superfamily/Winged helix DNA-binding domain"/>
    <property type="match status" value="1"/>
</dbReference>
<dbReference type="GO" id="GO:0003677">
    <property type="term" value="F:DNA binding"/>
    <property type="evidence" value="ECO:0007669"/>
    <property type="project" value="InterPro"/>
</dbReference>
<dbReference type="PROSITE" id="PS51063">
    <property type="entry name" value="HTH_CRP_2"/>
    <property type="match status" value="1"/>
</dbReference>
<dbReference type="GO" id="GO:0006355">
    <property type="term" value="P:regulation of DNA-templated transcription"/>
    <property type="evidence" value="ECO:0007669"/>
    <property type="project" value="InterPro"/>
</dbReference>
<dbReference type="InterPro" id="IPR036390">
    <property type="entry name" value="WH_DNA-bd_sf"/>
</dbReference>
<dbReference type="Proteomes" id="UP000199008">
    <property type="component" value="Unassembled WGS sequence"/>
</dbReference>
<dbReference type="STRING" id="576118.SAMN05216216_101297"/>
<dbReference type="SUPFAM" id="SSF46785">
    <property type="entry name" value="Winged helix' DNA-binding domain"/>
    <property type="match status" value="1"/>
</dbReference>
<dbReference type="InterPro" id="IPR012318">
    <property type="entry name" value="HTH_CRP"/>
</dbReference>
<reference evidence="3" key="1">
    <citation type="submission" date="2016-10" db="EMBL/GenBank/DDBJ databases">
        <authorList>
            <person name="Varghese N."/>
            <person name="Submissions S."/>
        </authorList>
    </citation>
    <scope>NUCLEOTIDE SEQUENCE [LARGE SCALE GENOMIC DNA]</scope>
    <source>
        <strain evidence="3">CGMCC 1.8895</strain>
    </source>
</reference>
<dbReference type="SMART" id="SM00419">
    <property type="entry name" value="HTH_CRP"/>
    <property type="match status" value="1"/>
</dbReference>
<dbReference type="RefSeq" id="WP_092983932.1">
    <property type="nucleotide sequence ID" value="NZ_FNFY01000001.1"/>
</dbReference>
<dbReference type="OrthoDB" id="9810708at2"/>
<dbReference type="Pfam" id="PF13545">
    <property type="entry name" value="HTH_Crp_2"/>
    <property type="match status" value="1"/>
</dbReference>
<feature type="domain" description="HTH crp-type" evidence="1">
    <location>
        <begin position="24"/>
        <end position="97"/>
    </location>
</feature>
<accession>A0A1G9ALZ1</accession>
<keyword evidence="3" id="KW-1185">Reference proteome</keyword>
<evidence type="ECO:0000313" key="2">
    <source>
        <dbReference type="EMBL" id="SDK27545.1"/>
    </source>
</evidence>